<gene>
    <name evidence="2" type="ORF">D0T12_28990</name>
</gene>
<keyword evidence="1" id="KW-1133">Transmembrane helix</keyword>
<feature type="transmembrane region" description="Helical" evidence="1">
    <location>
        <begin position="33"/>
        <end position="55"/>
    </location>
</feature>
<evidence type="ECO:0000256" key="1">
    <source>
        <dbReference type="SAM" id="Phobius"/>
    </source>
</evidence>
<name>A0A372G8W4_9ACTN</name>
<protein>
    <submittedName>
        <fullName evidence="2">Uncharacterized protein</fullName>
    </submittedName>
</protein>
<organism evidence="2 3">
    <name type="scientific">Actinomadura spongiicola</name>
    <dbReference type="NCBI Taxonomy" id="2303421"/>
    <lineage>
        <taxon>Bacteria</taxon>
        <taxon>Bacillati</taxon>
        <taxon>Actinomycetota</taxon>
        <taxon>Actinomycetes</taxon>
        <taxon>Streptosporangiales</taxon>
        <taxon>Thermomonosporaceae</taxon>
        <taxon>Actinomadura</taxon>
    </lineage>
</organism>
<sequence length="60" mass="7044">MARYYRRSIWTRILAVLISIPVIAYLAHLTYQWLVPLLPLVGGAILAIVFVGLFLRRRRY</sequence>
<dbReference type="EMBL" id="QVNQ01000011">
    <property type="protein sequence ID" value="RFS81767.1"/>
    <property type="molecule type" value="Genomic_DNA"/>
</dbReference>
<comment type="caution">
    <text evidence="2">The sequence shown here is derived from an EMBL/GenBank/DDBJ whole genome shotgun (WGS) entry which is preliminary data.</text>
</comment>
<keyword evidence="1" id="KW-0812">Transmembrane</keyword>
<feature type="transmembrane region" description="Helical" evidence="1">
    <location>
        <begin position="9"/>
        <end position="27"/>
    </location>
</feature>
<keyword evidence="3" id="KW-1185">Reference proteome</keyword>
<dbReference type="AlphaFoldDB" id="A0A372G8W4"/>
<reference evidence="2 3" key="1">
    <citation type="submission" date="2018-08" db="EMBL/GenBank/DDBJ databases">
        <title>Actinomadura spongicola sp. nov., isolated from marine sponge Leucetta chagosensis.</title>
        <authorList>
            <person name="Li L."/>
            <person name="Lin H.W."/>
        </authorList>
    </citation>
    <scope>NUCLEOTIDE SEQUENCE [LARGE SCALE GENOMIC DNA]</scope>
    <source>
        <strain evidence="2 3">LHW52907</strain>
    </source>
</reference>
<evidence type="ECO:0000313" key="3">
    <source>
        <dbReference type="Proteomes" id="UP000262882"/>
    </source>
</evidence>
<dbReference type="Proteomes" id="UP000262882">
    <property type="component" value="Unassembled WGS sequence"/>
</dbReference>
<keyword evidence="1" id="KW-0472">Membrane</keyword>
<proteinExistence type="predicted"/>
<accession>A0A372G8W4</accession>
<evidence type="ECO:0000313" key="2">
    <source>
        <dbReference type="EMBL" id="RFS81767.1"/>
    </source>
</evidence>